<dbReference type="SMART" id="SM00204">
    <property type="entry name" value="TGFB"/>
    <property type="match status" value="1"/>
</dbReference>
<dbReference type="InterPro" id="IPR029034">
    <property type="entry name" value="Cystine-knot_cytokine"/>
</dbReference>
<keyword evidence="7" id="KW-0732">Signal</keyword>
<dbReference type="Pfam" id="PF00019">
    <property type="entry name" value="TGF_beta"/>
    <property type="match status" value="1"/>
</dbReference>
<dbReference type="EMBL" id="MH687919">
    <property type="protein sequence ID" value="QBB20381.1"/>
    <property type="molecule type" value="mRNA"/>
</dbReference>
<name>A0A411H9P8_CHORE</name>
<evidence type="ECO:0000259" key="8">
    <source>
        <dbReference type="PROSITE" id="PS51362"/>
    </source>
</evidence>
<dbReference type="GO" id="GO:0008083">
    <property type="term" value="F:growth factor activity"/>
    <property type="evidence" value="ECO:0007669"/>
    <property type="project" value="UniProtKB-KW"/>
</dbReference>
<dbReference type="PANTHER" id="PTHR11848:SF302">
    <property type="entry name" value="TGF-BETA FAMILY PROFILE DOMAIN-CONTAINING PROTEIN"/>
    <property type="match status" value="1"/>
</dbReference>
<dbReference type="SUPFAM" id="SSF57501">
    <property type="entry name" value="Cystine-knot cytokines"/>
    <property type="match status" value="1"/>
</dbReference>
<evidence type="ECO:0000256" key="5">
    <source>
        <dbReference type="ARBA" id="ARBA00023157"/>
    </source>
</evidence>
<feature type="chain" id="PRO_5019481221" evidence="7">
    <location>
        <begin position="23"/>
        <end position="404"/>
    </location>
</feature>
<comment type="subcellular location">
    <subcellularLocation>
        <location evidence="1">Secreted</location>
    </subcellularLocation>
</comment>
<keyword evidence="4 6" id="KW-0339">Growth factor</keyword>
<sequence length="404" mass="46257">MSNSRFTLTLATIYLCLSLIDSKLNPRTINKSYLSERDVETPQKQVQFPSIDSEEVETKSERVEIFFNEFYRERVGVFEDEEWNLIPVDLKNSSLFANTVQVVESQSDNVLVTLSDVSTKRYEYDLRKSDLETQRLVAAELRVLLDCDVYQSSSEEEEGKEQDVLFEVYHHTVLSRKNKLPLKRRILKKSARLCQEHSIVFDITAAVRQWMVAPIDIHEISIEVRHADGRPLQSTDHINLDLDGVQFPVNPLDIKWDTSPVLVLYLFDEEGVSHEDVTHLLSKEKEIVKRSVISVPESEISVSESSCRLVKRDVYVADIGLQDIKFPTRINLNYCAGSCNWPFPDEVNAPRSAWMQGRISHLSGEMPPPCCAPKDFDPVVISRKIGNIMQTKVEMIKVSSCECK</sequence>
<evidence type="ECO:0000256" key="6">
    <source>
        <dbReference type="RuleBase" id="RU000354"/>
    </source>
</evidence>
<dbReference type="Gene3D" id="2.60.120.970">
    <property type="match status" value="1"/>
</dbReference>
<evidence type="ECO:0000313" key="9">
    <source>
        <dbReference type="EMBL" id="QBB20381.1"/>
    </source>
</evidence>
<protein>
    <submittedName>
        <fullName evidence="9">Tgf-like 3</fullName>
    </submittedName>
</protein>
<dbReference type="InterPro" id="IPR001839">
    <property type="entry name" value="TGF-b_C"/>
</dbReference>
<evidence type="ECO:0000256" key="7">
    <source>
        <dbReference type="SAM" id="SignalP"/>
    </source>
</evidence>
<dbReference type="Pfam" id="PF00688">
    <property type="entry name" value="TGFb_propeptide"/>
    <property type="match status" value="1"/>
</dbReference>
<dbReference type="PROSITE" id="PS51362">
    <property type="entry name" value="TGF_BETA_2"/>
    <property type="match status" value="1"/>
</dbReference>
<feature type="signal peptide" evidence="7">
    <location>
        <begin position="1"/>
        <end position="22"/>
    </location>
</feature>
<dbReference type="InterPro" id="IPR015615">
    <property type="entry name" value="TGF-beta-rel"/>
</dbReference>
<proteinExistence type="evidence at transcript level"/>
<dbReference type="AlphaFoldDB" id="A0A411H9P8"/>
<keyword evidence="3" id="KW-0964">Secreted</keyword>
<accession>A0A411H9P8</accession>
<evidence type="ECO:0000256" key="4">
    <source>
        <dbReference type="ARBA" id="ARBA00023030"/>
    </source>
</evidence>
<dbReference type="Gene3D" id="2.10.90.10">
    <property type="entry name" value="Cystine-knot cytokines"/>
    <property type="match status" value="1"/>
</dbReference>
<organism evidence="9">
    <name type="scientific">Chondrosia reniformis</name>
    <name type="common">Kidney sponge</name>
    <dbReference type="NCBI Taxonomy" id="68574"/>
    <lineage>
        <taxon>Eukaryota</taxon>
        <taxon>Metazoa</taxon>
        <taxon>Porifera</taxon>
        <taxon>Demospongiae</taxon>
        <taxon>Verongimorpha</taxon>
        <taxon>Chondrillida</taxon>
        <taxon>Chondrillidae</taxon>
        <taxon>Chondrosia</taxon>
    </lineage>
</organism>
<dbReference type="GO" id="GO:0005615">
    <property type="term" value="C:extracellular space"/>
    <property type="evidence" value="ECO:0007669"/>
    <property type="project" value="TreeGrafter"/>
</dbReference>
<dbReference type="InterPro" id="IPR001111">
    <property type="entry name" value="TGF-b_propeptide"/>
</dbReference>
<dbReference type="CDD" id="cd13756">
    <property type="entry name" value="TGF_beta_BMPs_GDFs"/>
    <property type="match status" value="1"/>
</dbReference>
<dbReference type="PANTHER" id="PTHR11848">
    <property type="entry name" value="TGF-BETA FAMILY"/>
    <property type="match status" value="1"/>
</dbReference>
<dbReference type="GO" id="GO:0005125">
    <property type="term" value="F:cytokine activity"/>
    <property type="evidence" value="ECO:0007669"/>
    <property type="project" value="TreeGrafter"/>
</dbReference>
<comment type="similarity">
    <text evidence="2 6">Belongs to the TGF-beta family.</text>
</comment>
<evidence type="ECO:0000256" key="2">
    <source>
        <dbReference type="ARBA" id="ARBA00006656"/>
    </source>
</evidence>
<reference evidence="9" key="1">
    <citation type="submission" date="2018-07" db="EMBL/GenBank/DDBJ databases">
        <title>Insights into evolution of metazoan regenerative mechanisms: TGF superfamily members in tissue regeneration of marine sponge Chondrosia reniformis (Nardo 1947).</title>
        <authorList>
            <person name="Pozzolini M."/>
            <person name="Scarfi S."/>
            <person name="Gallus L."/>
            <person name="Ferrando S."/>
            <person name="Candiani S."/>
            <person name="Bartolino M."/>
            <person name="Bavestrello G."/>
        </authorList>
    </citation>
    <scope>NUCLEOTIDE SEQUENCE</scope>
</reference>
<evidence type="ECO:0000256" key="3">
    <source>
        <dbReference type="ARBA" id="ARBA00022525"/>
    </source>
</evidence>
<keyword evidence="5" id="KW-1015">Disulfide bond</keyword>
<feature type="domain" description="TGF-beta family profile" evidence="8">
    <location>
        <begin position="287"/>
        <end position="404"/>
    </location>
</feature>
<evidence type="ECO:0000256" key="1">
    <source>
        <dbReference type="ARBA" id="ARBA00004613"/>
    </source>
</evidence>